<dbReference type="AlphaFoldDB" id="A0A1Y2PAH9"/>
<proteinExistence type="predicted"/>
<keyword evidence="1" id="KW-0732">Signal</keyword>
<evidence type="ECO:0008006" key="4">
    <source>
        <dbReference type="Google" id="ProtNLM"/>
    </source>
</evidence>
<evidence type="ECO:0000313" key="2">
    <source>
        <dbReference type="EMBL" id="OSY87464.1"/>
    </source>
</evidence>
<feature type="chain" id="PRO_5013299670" description="Secreted protein" evidence="1">
    <location>
        <begin position="26"/>
        <end position="139"/>
    </location>
</feature>
<dbReference type="Pfam" id="PF26622">
    <property type="entry name" value="DUF8199"/>
    <property type="match status" value="1"/>
</dbReference>
<keyword evidence="3" id="KW-1185">Reference proteome</keyword>
<dbReference type="NCBIfam" id="NF047658">
    <property type="entry name" value="HYC_CC_PP"/>
    <property type="match status" value="1"/>
</dbReference>
<dbReference type="STRING" id="1635173.WH52_11385"/>
<organism evidence="2 3">
    <name type="scientific">Tenacibaculum holothuriorum</name>
    <dbReference type="NCBI Taxonomy" id="1635173"/>
    <lineage>
        <taxon>Bacteria</taxon>
        <taxon>Pseudomonadati</taxon>
        <taxon>Bacteroidota</taxon>
        <taxon>Flavobacteriia</taxon>
        <taxon>Flavobacteriales</taxon>
        <taxon>Flavobacteriaceae</taxon>
        <taxon>Tenacibaculum</taxon>
    </lineage>
</organism>
<accession>A0A1Y2PAH9</accession>
<dbReference type="EMBL" id="LAPZ01000011">
    <property type="protein sequence ID" value="OSY87464.1"/>
    <property type="molecule type" value="Genomic_DNA"/>
</dbReference>
<evidence type="ECO:0000313" key="3">
    <source>
        <dbReference type="Proteomes" id="UP000194221"/>
    </source>
</evidence>
<sequence length="139" mass="16256">MKSFFLKISSLTLAFLVLFSTFSFTVEKHFCGDFLVDISYFGEAQSCSGEVEKDSCEEKRVEKKKKCCKDEVQQIDGQDDFQKTSIDKITFKLQKFVIAYAVSYKLMFKKLQRLIIPHKNYSPPSLYFNFQVLHEVFII</sequence>
<protein>
    <recommendedName>
        <fullName evidence="4">Secreted protein</fullName>
    </recommendedName>
</protein>
<gene>
    <name evidence="2" type="ORF">WH52_11385</name>
</gene>
<dbReference type="InParanoid" id="A0A1Y2PAH9"/>
<evidence type="ECO:0000256" key="1">
    <source>
        <dbReference type="SAM" id="SignalP"/>
    </source>
</evidence>
<dbReference type="InterPro" id="IPR058512">
    <property type="entry name" value="DUF8199"/>
</dbReference>
<reference evidence="2 3" key="1">
    <citation type="submission" date="2015-03" db="EMBL/GenBank/DDBJ databases">
        <title>Genome sequence of Tenacibaculum sp. S2-2, isolated from intestinal microbiota of sea cucumber, Apostichopus japonicas.</title>
        <authorList>
            <person name="Shao Z."/>
            <person name="Wang L."/>
            <person name="Li X."/>
        </authorList>
    </citation>
    <scope>NUCLEOTIDE SEQUENCE [LARGE SCALE GENOMIC DNA]</scope>
    <source>
        <strain evidence="2 3">S2-2</strain>
    </source>
</reference>
<comment type="caution">
    <text evidence="2">The sequence shown here is derived from an EMBL/GenBank/DDBJ whole genome shotgun (WGS) entry which is preliminary data.</text>
</comment>
<feature type="signal peptide" evidence="1">
    <location>
        <begin position="1"/>
        <end position="25"/>
    </location>
</feature>
<name>A0A1Y2PAH9_9FLAO</name>
<dbReference type="RefSeq" id="WP_086031082.1">
    <property type="nucleotide sequence ID" value="NZ_LAPZ01000011.1"/>
</dbReference>
<dbReference type="InterPro" id="IPR058060">
    <property type="entry name" value="HYC_CC_PP"/>
</dbReference>
<dbReference type="Proteomes" id="UP000194221">
    <property type="component" value="Unassembled WGS sequence"/>
</dbReference>
<dbReference type="OrthoDB" id="1493875at2"/>